<evidence type="ECO:0000256" key="2">
    <source>
        <dbReference type="ARBA" id="ARBA00022723"/>
    </source>
</evidence>
<keyword evidence="2" id="KW-0479">Metal-binding</keyword>
<dbReference type="GO" id="GO:0046872">
    <property type="term" value="F:metal ion binding"/>
    <property type="evidence" value="ECO:0007669"/>
    <property type="project" value="UniProtKB-KW"/>
</dbReference>
<comment type="cofactor">
    <cofactor evidence="1">
        <name>a divalent metal cation</name>
        <dbReference type="ChEBI" id="CHEBI:60240"/>
    </cofactor>
</comment>
<keyword evidence="5" id="KW-1185">Reference proteome</keyword>
<dbReference type="EMBL" id="AVOT02092755">
    <property type="protein sequence ID" value="MBW0573764.1"/>
    <property type="molecule type" value="Genomic_DNA"/>
</dbReference>
<reference evidence="4" key="1">
    <citation type="submission" date="2021-03" db="EMBL/GenBank/DDBJ databases">
        <title>Draft genome sequence of rust myrtle Austropuccinia psidii MF-1, a brazilian biotype.</title>
        <authorList>
            <person name="Quecine M.C."/>
            <person name="Pachon D.M.R."/>
            <person name="Bonatelli M.L."/>
            <person name="Correr F.H."/>
            <person name="Franceschini L.M."/>
            <person name="Leite T.F."/>
            <person name="Margarido G.R.A."/>
            <person name="Almeida C.A."/>
            <person name="Ferrarezi J.A."/>
            <person name="Labate C.A."/>
        </authorList>
    </citation>
    <scope>NUCLEOTIDE SEQUENCE</scope>
    <source>
        <strain evidence="4">MF-1</strain>
    </source>
</reference>
<name>A0A9Q3K3M4_9BASI</name>
<dbReference type="OrthoDB" id="2506086at2759"/>
<sequence>MNPHTSFDIGRYLLANSAYPLNEHLIPEYRAPAANVLINASFNYCFAKPRVHNEHPIGILKGHWASLRAMQLHLNRHEDIQPYMEWIKSCCILHNMLSQIEDLWMELDNEVPQEFPRRHPNDAPTVAAIELQRLVKEICVEHE</sequence>
<comment type="caution">
    <text evidence="4">The sequence shown here is derived from an EMBL/GenBank/DDBJ whole genome shotgun (WGS) entry which is preliminary data.</text>
</comment>
<evidence type="ECO:0000256" key="1">
    <source>
        <dbReference type="ARBA" id="ARBA00001968"/>
    </source>
</evidence>
<evidence type="ECO:0000313" key="5">
    <source>
        <dbReference type="Proteomes" id="UP000765509"/>
    </source>
</evidence>
<accession>A0A9Q3K3M4</accession>
<protein>
    <recommendedName>
        <fullName evidence="3">DDE Tnp4 domain-containing protein</fullName>
    </recommendedName>
</protein>
<feature type="domain" description="DDE Tnp4" evidence="3">
    <location>
        <begin position="8"/>
        <end position="95"/>
    </location>
</feature>
<dbReference type="Pfam" id="PF13359">
    <property type="entry name" value="DDE_Tnp_4"/>
    <property type="match status" value="1"/>
</dbReference>
<proteinExistence type="predicted"/>
<dbReference type="Proteomes" id="UP000765509">
    <property type="component" value="Unassembled WGS sequence"/>
</dbReference>
<dbReference type="InterPro" id="IPR027806">
    <property type="entry name" value="HARBI1_dom"/>
</dbReference>
<evidence type="ECO:0000313" key="4">
    <source>
        <dbReference type="EMBL" id="MBW0573764.1"/>
    </source>
</evidence>
<organism evidence="4 5">
    <name type="scientific">Austropuccinia psidii MF-1</name>
    <dbReference type="NCBI Taxonomy" id="1389203"/>
    <lineage>
        <taxon>Eukaryota</taxon>
        <taxon>Fungi</taxon>
        <taxon>Dikarya</taxon>
        <taxon>Basidiomycota</taxon>
        <taxon>Pucciniomycotina</taxon>
        <taxon>Pucciniomycetes</taxon>
        <taxon>Pucciniales</taxon>
        <taxon>Sphaerophragmiaceae</taxon>
        <taxon>Austropuccinia</taxon>
    </lineage>
</organism>
<dbReference type="AlphaFoldDB" id="A0A9Q3K3M4"/>
<evidence type="ECO:0000259" key="3">
    <source>
        <dbReference type="Pfam" id="PF13359"/>
    </source>
</evidence>
<gene>
    <name evidence="4" type="ORF">O181_113479</name>
</gene>